<reference evidence="11 12" key="1">
    <citation type="submission" date="2019-04" db="EMBL/GenBank/DDBJ databases">
        <title>Phreatobacter aquaticus sp. nov.</title>
        <authorList>
            <person name="Choi A."/>
            <person name="Baek K."/>
        </authorList>
    </citation>
    <scope>NUCLEOTIDE SEQUENCE [LARGE SCALE GENOMIC DNA]</scope>
    <source>
        <strain evidence="11 12">NMCR1094</strain>
    </source>
</reference>
<dbReference type="RefSeq" id="WP_137097834.1">
    <property type="nucleotide sequence ID" value="NZ_CP039865.1"/>
</dbReference>
<organism evidence="11 12">
    <name type="scientific">Phreatobacter aquaticus</name>
    <dbReference type="NCBI Taxonomy" id="2570229"/>
    <lineage>
        <taxon>Bacteria</taxon>
        <taxon>Pseudomonadati</taxon>
        <taxon>Pseudomonadota</taxon>
        <taxon>Alphaproteobacteria</taxon>
        <taxon>Hyphomicrobiales</taxon>
        <taxon>Phreatobacteraceae</taxon>
        <taxon>Phreatobacter</taxon>
    </lineage>
</organism>
<keyword evidence="2 9" id="KW-0813">Transport</keyword>
<dbReference type="OrthoDB" id="9766870at2"/>
<evidence type="ECO:0000256" key="9">
    <source>
        <dbReference type="RuleBase" id="RU363032"/>
    </source>
</evidence>
<evidence type="ECO:0000256" key="1">
    <source>
        <dbReference type="ARBA" id="ARBA00004651"/>
    </source>
</evidence>
<evidence type="ECO:0000256" key="2">
    <source>
        <dbReference type="ARBA" id="ARBA00022448"/>
    </source>
</evidence>
<dbReference type="Proteomes" id="UP000298588">
    <property type="component" value="Chromosome"/>
</dbReference>
<feature type="transmembrane region" description="Helical" evidence="9">
    <location>
        <begin position="122"/>
        <end position="147"/>
    </location>
</feature>
<evidence type="ECO:0000256" key="4">
    <source>
        <dbReference type="ARBA" id="ARBA00022692"/>
    </source>
</evidence>
<dbReference type="EMBL" id="CP039865">
    <property type="protein sequence ID" value="QCK84499.1"/>
    <property type="molecule type" value="Genomic_DNA"/>
</dbReference>
<dbReference type="InterPro" id="IPR050366">
    <property type="entry name" value="BP-dependent_transpt_permease"/>
</dbReference>
<keyword evidence="3" id="KW-1003">Cell membrane</keyword>
<gene>
    <name evidence="11" type="ORF">E8L99_01180</name>
</gene>
<dbReference type="AlphaFoldDB" id="A0A4D7QFD7"/>
<keyword evidence="4 9" id="KW-0812">Transmembrane</keyword>
<dbReference type="GO" id="GO:0005886">
    <property type="term" value="C:plasma membrane"/>
    <property type="evidence" value="ECO:0007669"/>
    <property type="project" value="UniProtKB-SubCell"/>
</dbReference>
<evidence type="ECO:0000313" key="12">
    <source>
        <dbReference type="Proteomes" id="UP000298588"/>
    </source>
</evidence>
<accession>A0A4D7QFD7</accession>
<keyword evidence="6" id="KW-0653">Protein transport</keyword>
<dbReference type="GO" id="GO:0015833">
    <property type="term" value="P:peptide transport"/>
    <property type="evidence" value="ECO:0007669"/>
    <property type="project" value="UniProtKB-KW"/>
</dbReference>
<dbReference type="Gene3D" id="1.10.3720.10">
    <property type="entry name" value="MetI-like"/>
    <property type="match status" value="1"/>
</dbReference>
<keyword evidence="7 9" id="KW-1133">Transmembrane helix</keyword>
<feature type="transmembrane region" description="Helical" evidence="9">
    <location>
        <begin position="287"/>
        <end position="308"/>
    </location>
</feature>
<comment type="subcellular location">
    <subcellularLocation>
        <location evidence="1 9">Cell membrane</location>
        <topology evidence="1 9">Multi-pass membrane protein</topology>
    </subcellularLocation>
</comment>
<keyword evidence="8 9" id="KW-0472">Membrane</keyword>
<dbReference type="PROSITE" id="PS50928">
    <property type="entry name" value="ABC_TM1"/>
    <property type="match status" value="1"/>
</dbReference>
<dbReference type="KEGG" id="paqt:E8L99_01180"/>
<evidence type="ECO:0000256" key="5">
    <source>
        <dbReference type="ARBA" id="ARBA00022856"/>
    </source>
</evidence>
<evidence type="ECO:0000256" key="7">
    <source>
        <dbReference type="ARBA" id="ARBA00022989"/>
    </source>
</evidence>
<dbReference type="PANTHER" id="PTHR43386:SF1">
    <property type="entry name" value="D,D-DIPEPTIDE TRANSPORT SYSTEM PERMEASE PROTEIN DDPC-RELATED"/>
    <property type="match status" value="1"/>
</dbReference>
<name>A0A4D7QFD7_9HYPH</name>
<feature type="transmembrane region" description="Helical" evidence="9">
    <location>
        <begin position="237"/>
        <end position="262"/>
    </location>
</feature>
<dbReference type="CDD" id="cd06261">
    <property type="entry name" value="TM_PBP2"/>
    <property type="match status" value="1"/>
</dbReference>
<dbReference type="InterPro" id="IPR035906">
    <property type="entry name" value="MetI-like_sf"/>
</dbReference>
<sequence>MDGPTLQEIKAGAVTAAVPPISTAAAIAAHPALAGSARPSSRPSGFRSRFVAYLRDPFFAAACAILLTMALLALSAGWLFPNDPMDMVATPLLWPGQDMDYPLGTDALGRDLLSGVIHGSRASLMVGLSAASIGLLIGATIGALAGYFGGFVDNALMRLAELFQTVPSILLVIAILSIGDPSLPLIAFAIGLSSWPMVARLVRSQFLTLRESDFVLAARSLGYGTGRIIISEILPNALPTVIVATSVMVANGILAEAGLSFLGLGDNNLVSWGSMVGNGRQVLRSEWFVSAIPGIAIILTVLSFNIMGDRLNDILNPRAEPA</sequence>
<comment type="similarity">
    <text evidence="9">Belongs to the binding-protein-dependent transport system permease family.</text>
</comment>
<evidence type="ECO:0000313" key="11">
    <source>
        <dbReference type="EMBL" id="QCK84499.1"/>
    </source>
</evidence>
<dbReference type="GO" id="GO:0015031">
    <property type="term" value="P:protein transport"/>
    <property type="evidence" value="ECO:0007669"/>
    <property type="project" value="UniProtKB-KW"/>
</dbReference>
<dbReference type="Pfam" id="PF00528">
    <property type="entry name" value="BPD_transp_1"/>
    <property type="match status" value="1"/>
</dbReference>
<proteinExistence type="inferred from homology"/>
<keyword evidence="5" id="KW-0571">Peptide transport</keyword>
<evidence type="ECO:0000256" key="8">
    <source>
        <dbReference type="ARBA" id="ARBA00023136"/>
    </source>
</evidence>
<protein>
    <submittedName>
        <fullName evidence="11">ABC transporter permease</fullName>
    </submittedName>
</protein>
<keyword evidence="12" id="KW-1185">Reference proteome</keyword>
<feature type="transmembrane region" description="Helical" evidence="9">
    <location>
        <begin position="58"/>
        <end position="80"/>
    </location>
</feature>
<evidence type="ECO:0000256" key="3">
    <source>
        <dbReference type="ARBA" id="ARBA00022475"/>
    </source>
</evidence>
<dbReference type="SUPFAM" id="SSF161098">
    <property type="entry name" value="MetI-like"/>
    <property type="match status" value="1"/>
</dbReference>
<dbReference type="InterPro" id="IPR000515">
    <property type="entry name" value="MetI-like"/>
</dbReference>
<feature type="domain" description="ABC transmembrane type-1" evidence="10">
    <location>
        <begin position="120"/>
        <end position="308"/>
    </location>
</feature>
<evidence type="ECO:0000256" key="6">
    <source>
        <dbReference type="ARBA" id="ARBA00022927"/>
    </source>
</evidence>
<dbReference type="GO" id="GO:0055085">
    <property type="term" value="P:transmembrane transport"/>
    <property type="evidence" value="ECO:0007669"/>
    <property type="project" value="InterPro"/>
</dbReference>
<dbReference type="PANTHER" id="PTHR43386">
    <property type="entry name" value="OLIGOPEPTIDE TRANSPORT SYSTEM PERMEASE PROTEIN APPC"/>
    <property type="match status" value="1"/>
</dbReference>
<evidence type="ECO:0000259" key="10">
    <source>
        <dbReference type="PROSITE" id="PS50928"/>
    </source>
</evidence>